<sequence>MAADKTRGTLAGDMETVLKNYYCIPALIKIEYAARFFETSRSTLRRCISDNLITSLHIGRSHYVLSESAAHLFRQRAPDHA</sequence>
<evidence type="ECO:0008006" key="3">
    <source>
        <dbReference type="Google" id="ProtNLM"/>
    </source>
</evidence>
<dbReference type="EMBL" id="BARJ01000009">
    <property type="protein sequence ID" value="GEM16988.1"/>
    <property type="molecule type" value="Genomic_DNA"/>
</dbReference>
<comment type="caution">
    <text evidence="1">The sequence shown here is derived from an EMBL/GenBank/DDBJ whole genome shotgun (WGS) entry which is preliminary data.</text>
</comment>
<dbReference type="Proteomes" id="UP000484858">
    <property type="component" value="Unassembled WGS sequence"/>
</dbReference>
<accession>A0A829WJL0</accession>
<reference evidence="1 2" key="1">
    <citation type="submission" date="2013-04" db="EMBL/GenBank/DDBJ databases">
        <title>Gluconobacter oxydans NBRC 3293 whole genome sequence.</title>
        <authorList>
            <person name="Matsutani M."/>
            <person name="Yakushi T."/>
            <person name="Matsushita K."/>
        </authorList>
    </citation>
    <scope>NUCLEOTIDE SEQUENCE [LARGE SCALE GENOMIC DNA]</scope>
    <source>
        <strain evidence="1 2">NBRC 3293</strain>
    </source>
</reference>
<gene>
    <name evidence="1" type="ORF">NBRC3293_1485</name>
</gene>
<dbReference type="AlphaFoldDB" id="A0A829WJL0"/>
<evidence type="ECO:0000313" key="1">
    <source>
        <dbReference type="EMBL" id="GEM16988.1"/>
    </source>
</evidence>
<organism evidence="1 2">
    <name type="scientific">Gluconobacter oxydans NBRC 3293</name>
    <dbReference type="NCBI Taxonomy" id="1315969"/>
    <lineage>
        <taxon>Bacteria</taxon>
        <taxon>Pseudomonadati</taxon>
        <taxon>Pseudomonadota</taxon>
        <taxon>Alphaproteobacteria</taxon>
        <taxon>Acetobacterales</taxon>
        <taxon>Acetobacteraceae</taxon>
        <taxon>Gluconobacter</taxon>
    </lineage>
</organism>
<proteinExistence type="predicted"/>
<evidence type="ECO:0000313" key="2">
    <source>
        <dbReference type="Proteomes" id="UP000484858"/>
    </source>
</evidence>
<name>A0A829WJL0_GLUOY</name>
<protein>
    <recommendedName>
        <fullName evidence="3">Helix-turn-helix domain-containing protein</fullName>
    </recommendedName>
</protein>